<reference evidence="1" key="1">
    <citation type="submission" date="2014-07" db="EMBL/GenBank/DDBJ databases">
        <authorList>
            <person name="Urmite Genomes Urmite Genomes"/>
        </authorList>
    </citation>
    <scope>NUCLEOTIDE SEQUENCE</scope>
    <source>
        <strain evidence="1">13S34_air</strain>
    </source>
</reference>
<dbReference type="AlphaFoldDB" id="A0A078MDA9"/>
<proteinExistence type="predicted"/>
<dbReference type="EMBL" id="LN483075">
    <property type="protein sequence ID" value="CEA04260.1"/>
    <property type="molecule type" value="Genomic_DNA"/>
</dbReference>
<sequence length="38" mass="4406">MELRFDLPNHFETELQQIVIAATHLAIEESKKTGHTKE</sequence>
<accession>A0A078MDA9</accession>
<protein>
    <submittedName>
        <fullName evidence="1">Uncharacterized protein</fullName>
    </submittedName>
</protein>
<dbReference type="PATRIC" id="fig|1461583.4.peg.1831"/>
<evidence type="ECO:0000313" key="1">
    <source>
        <dbReference type="EMBL" id="CEA04260.1"/>
    </source>
</evidence>
<name>A0A078MDA9_9BACL</name>
<gene>
    <name evidence="1" type="ORF">BN1050_01907</name>
</gene>
<organism evidence="1">
    <name type="scientific">Metalysinibacillus saudimassiliensis</name>
    <dbReference type="NCBI Taxonomy" id="1461583"/>
    <lineage>
        <taxon>Bacteria</taxon>
        <taxon>Bacillati</taxon>
        <taxon>Bacillota</taxon>
        <taxon>Bacilli</taxon>
        <taxon>Bacillales</taxon>
        <taxon>Caryophanaceae</taxon>
        <taxon>Metalysinibacillus</taxon>
    </lineage>
</organism>
<dbReference type="HOGENOM" id="CLU_3329716_0_0_9"/>